<gene>
    <name evidence="1" type="ORF">KI659_00850</name>
</gene>
<sequence length="227" mass="26132">MTANTLKFLNTLAQNNEKGWMDENRDWFLEVKEEFLEKVGDLLTGLKRLDPGLESLNPKDCVFRQNRDIRFSPNKMPYKINMAAYFSRGGKKSVGPGYYLHLEPEGSFVGGGLYHPPAPLLKQVRQEIDYSGNELKTIMDEPEFKKTFGGLYGEKLKTSPRDYDQDHQHIDLLRYKSFEVITRIPDQEIEKGTTVKIALDTFTKMQPYMDFLYRATDDAESGDGLLL</sequence>
<dbReference type="EMBL" id="JAHCMY010000001">
    <property type="protein sequence ID" value="MBS9522550.1"/>
    <property type="molecule type" value="Genomic_DNA"/>
</dbReference>
<dbReference type="PANTHER" id="PTHR36452">
    <property type="entry name" value="CHROMOSOME 12, WHOLE GENOME SHOTGUN SEQUENCE"/>
    <property type="match status" value="1"/>
</dbReference>
<organism evidence="1 2">
    <name type="scientific">Litoribacter ruber</name>
    <dbReference type="NCBI Taxonomy" id="702568"/>
    <lineage>
        <taxon>Bacteria</taxon>
        <taxon>Pseudomonadati</taxon>
        <taxon>Bacteroidota</taxon>
        <taxon>Cytophagia</taxon>
        <taxon>Cytophagales</taxon>
        <taxon>Cyclobacteriaceae</taxon>
        <taxon>Litoribacter</taxon>
    </lineage>
</organism>
<dbReference type="Pfam" id="PF09365">
    <property type="entry name" value="DUF2461"/>
    <property type="match status" value="1"/>
</dbReference>
<dbReference type="PANTHER" id="PTHR36452:SF1">
    <property type="entry name" value="DUF2461 DOMAIN-CONTAINING PROTEIN"/>
    <property type="match status" value="1"/>
</dbReference>
<comment type="caution">
    <text evidence="1">The sequence shown here is derived from an EMBL/GenBank/DDBJ whole genome shotgun (WGS) entry which is preliminary data.</text>
</comment>
<dbReference type="Proteomes" id="UP001319104">
    <property type="component" value="Unassembled WGS sequence"/>
</dbReference>
<dbReference type="InterPro" id="IPR015996">
    <property type="entry name" value="UCP028451"/>
</dbReference>
<proteinExistence type="predicted"/>
<dbReference type="InterPro" id="IPR012808">
    <property type="entry name" value="CHP02453"/>
</dbReference>
<evidence type="ECO:0000313" key="2">
    <source>
        <dbReference type="Proteomes" id="UP001319104"/>
    </source>
</evidence>
<dbReference type="NCBIfam" id="TIGR02453">
    <property type="entry name" value="TIGR02453 family protein"/>
    <property type="match status" value="1"/>
</dbReference>
<dbReference type="AlphaFoldDB" id="A0AAP2CF64"/>
<accession>A0AAP2CF64</accession>
<evidence type="ECO:0000313" key="1">
    <source>
        <dbReference type="EMBL" id="MBS9522550.1"/>
    </source>
</evidence>
<protein>
    <submittedName>
        <fullName evidence="1">DUF2461 domain-containing protein</fullName>
    </submittedName>
</protein>
<keyword evidence="2" id="KW-1185">Reference proteome</keyword>
<dbReference type="PIRSF" id="PIRSF028451">
    <property type="entry name" value="UCP028451"/>
    <property type="match status" value="1"/>
</dbReference>
<name>A0AAP2CF64_9BACT</name>
<reference evidence="1 2" key="1">
    <citation type="submission" date="2021-05" db="EMBL/GenBank/DDBJ databases">
        <authorList>
            <person name="Zhang Z.D."/>
            <person name="Osman G."/>
        </authorList>
    </citation>
    <scope>NUCLEOTIDE SEQUENCE [LARGE SCALE GENOMIC DNA]</scope>
    <source>
        <strain evidence="1 2">KCTC 32217</strain>
    </source>
</reference>
<dbReference type="RefSeq" id="WP_213943449.1">
    <property type="nucleotide sequence ID" value="NZ_JAHCMY010000001.1"/>
</dbReference>